<dbReference type="Pfam" id="PF05794">
    <property type="entry name" value="Tcp11"/>
    <property type="match status" value="1"/>
</dbReference>
<comment type="similarity">
    <text evidence="1">Belongs to the TCP11 family.</text>
</comment>
<name>A0A9P5TMX1_GYMJU</name>
<keyword evidence="3" id="KW-1185">Reference proteome</keyword>
<dbReference type="AlphaFoldDB" id="A0A9P5TMX1"/>
<comment type="caution">
    <text evidence="2">The sequence shown here is derived from an EMBL/GenBank/DDBJ whole genome shotgun (WGS) entry which is preliminary data.</text>
</comment>
<dbReference type="OrthoDB" id="276323at2759"/>
<evidence type="ECO:0000256" key="1">
    <source>
        <dbReference type="ARBA" id="ARBA00010954"/>
    </source>
</evidence>
<proteinExistence type="inferred from homology"/>
<accession>A0A9P5TMX1</accession>
<dbReference type="InterPro" id="IPR008862">
    <property type="entry name" value="Tcp11"/>
</dbReference>
<evidence type="ECO:0000313" key="3">
    <source>
        <dbReference type="Proteomes" id="UP000724874"/>
    </source>
</evidence>
<dbReference type="Proteomes" id="UP000724874">
    <property type="component" value="Unassembled WGS sequence"/>
</dbReference>
<protein>
    <submittedName>
        <fullName evidence="2">Uncharacterized protein</fullName>
    </submittedName>
</protein>
<dbReference type="EMBL" id="JADNYJ010000057">
    <property type="protein sequence ID" value="KAF8897040.1"/>
    <property type="molecule type" value="Genomic_DNA"/>
</dbReference>
<sequence>MLLTRDILLIDALNQTYFLHLLRHRAQKVIPPGKSLLSMMTQANFKASDDDKPKQNEQAQIAGRVREVAHQAFWNEAVEALSSPLPSVQLLRLKRLYFDLYEALSPLFPPNHPVLASLTSPLPPTSSPLHSSINTLKEVLVALRHRCAPIRDQAIDDLLTSLSLPPEPVHPVHTSISSDSGSSPPTPLAEFVVGNLRTILELAEDMKTDLNTFILGSMTDAQLRGLLLNDVKVRERELVLNIWDGKDVVRANWRAWIAELPSTNATAFEEQKWIRKLFYSLESDKAVRCILPSVQAQGTQPDGIESFEPHDTQAVKLNQLPPQLFFSTPTLLYIQNYIQAIVIAAVLRSLTRLSPPPGSPEPAVTVENIRSEFMSRIWALLKTEVDEDQTSRNAEIDGVGQTKLINLADEVVSARRRASGAPSVSILDPTEEKRLRAAVEQTLRYEDPVFALLKKRLIGALEKRLLIHSEHNGQSMIPVRMQTGKDLLSERGGKRPRLMLPESVVSGSSREEAANMGGVVVPGFEDKVLQDAIEEILQKIAGCVTWVEGIWGDLV</sequence>
<reference evidence="2" key="1">
    <citation type="submission" date="2020-11" db="EMBL/GenBank/DDBJ databases">
        <authorList>
            <consortium name="DOE Joint Genome Institute"/>
            <person name="Ahrendt S."/>
            <person name="Riley R."/>
            <person name="Andreopoulos W."/>
            <person name="LaButti K."/>
            <person name="Pangilinan J."/>
            <person name="Ruiz-duenas F.J."/>
            <person name="Barrasa J.M."/>
            <person name="Sanchez-Garcia M."/>
            <person name="Camarero S."/>
            <person name="Miyauchi S."/>
            <person name="Serrano A."/>
            <person name="Linde D."/>
            <person name="Babiker R."/>
            <person name="Drula E."/>
            <person name="Ayuso-Fernandez I."/>
            <person name="Pacheco R."/>
            <person name="Padilla G."/>
            <person name="Ferreira P."/>
            <person name="Barriuso J."/>
            <person name="Kellner H."/>
            <person name="Castanera R."/>
            <person name="Alfaro M."/>
            <person name="Ramirez L."/>
            <person name="Pisabarro A.G."/>
            <person name="Kuo A."/>
            <person name="Tritt A."/>
            <person name="Lipzen A."/>
            <person name="He G."/>
            <person name="Yan M."/>
            <person name="Ng V."/>
            <person name="Cullen D."/>
            <person name="Martin F."/>
            <person name="Rosso M.-N."/>
            <person name="Henrissat B."/>
            <person name="Hibbett D."/>
            <person name="Martinez A.T."/>
            <person name="Grigoriev I.V."/>
        </authorList>
    </citation>
    <scope>NUCLEOTIDE SEQUENCE</scope>
    <source>
        <strain evidence="2">AH 44721</strain>
    </source>
</reference>
<evidence type="ECO:0000313" key="2">
    <source>
        <dbReference type="EMBL" id="KAF8897040.1"/>
    </source>
</evidence>
<organism evidence="2 3">
    <name type="scientific">Gymnopilus junonius</name>
    <name type="common">Spectacular rustgill mushroom</name>
    <name type="synonym">Gymnopilus spectabilis subsp. junonius</name>
    <dbReference type="NCBI Taxonomy" id="109634"/>
    <lineage>
        <taxon>Eukaryota</taxon>
        <taxon>Fungi</taxon>
        <taxon>Dikarya</taxon>
        <taxon>Basidiomycota</taxon>
        <taxon>Agaricomycotina</taxon>
        <taxon>Agaricomycetes</taxon>
        <taxon>Agaricomycetidae</taxon>
        <taxon>Agaricales</taxon>
        <taxon>Agaricineae</taxon>
        <taxon>Hymenogastraceae</taxon>
        <taxon>Gymnopilus</taxon>
    </lineage>
</organism>
<gene>
    <name evidence="2" type="ORF">CPB84DRAFT_1927530</name>
</gene>